<gene>
    <name evidence="2" type="ORF">QLX08_003841</name>
</gene>
<feature type="region of interest" description="Disordered" evidence="1">
    <location>
        <begin position="51"/>
        <end position="86"/>
    </location>
</feature>
<dbReference type="EMBL" id="JAWNGG020000057">
    <property type="protein sequence ID" value="KAK9304985.1"/>
    <property type="molecule type" value="Genomic_DNA"/>
</dbReference>
<dbReference type="AlphaFoldDB" id="A0AAW1A4N1"/>
<feature type="compositionally biased region" description="Basic residues" evidence="1">
    <location>
        <begin position="54"/>
        <end position="73"/>
    </location>
</feature>
<evidence type="ECO:0000313" key="2">
    <source>
        <dbReference type="EMBL" id="KAK9304985.1"/>
    </source>
</evidence>
<dbReference type="Proteomes" id="UP001432146">
    <property type="component" value="Unassembled WGS sequence"/>
</dbReference>
<organism evidence="2 3">
    <name type="scientific">Tetragonisca angustula</name>
    <dbReference type="NCBI Taxonomy" id="166442"/>
    <lineage>
        <taxon>Eukaryota</taxon>
        <taxon>Metazoa</taxon>
        <taxon>Ecdysozoa</taxon>
        <taxon>Arthropoda</taxon>
        <taxon>Hexapoda</taxon>
        <taxon>Insecta</taxon>
        <taxon>Pterygota</taxon>
        <taxon>Neoptera</taxon>
        <taxon>Endopterygota</taxon>
        <taxon>Hymenoptera</taxon>
        <taxon>Apocrita</taxon>
        <taxon>Aculeata</taxon>
        <taxon>Apoidea</taxon>
        <taxon>Anthophila</taxon>
        <taxon>Apidae</taxon>
        <taxon>Tetragonisca</taxon>
    </lineage>
</organism>
<proteinExistence type="predicted"/>
<accession>A0AAW1A4N1</accession>
<sequence>MHNSQTSDFRILTWNCRQLKNKSDELTTHSTVYNVIICTETWLMPNMNLTLPGHNKKRPNSLQRRRNPYRRQKTYIMEHPAQHNSS</sequence>
<evidence type="ECO:0000256" key="1">
    <source>
        <dbReference type="SAM" id="MobiDB-lite"/>
    </source>
</evidence>
<evidence type="ECO:0000313" key="3">
    <source>
        <dbReference type="Proteomes" id="UP001432146"/>
    </source>
</evidence>
<keyword evidence="3" id="KW-1185">Reference proteome</keyword>
<comment type="caution">
    <text evidence="2">The sequence shown here is derived from an EMBL/GenBank/DDBJ whole genome shotgun (WGS) entry which is preliminary data.</text>
</comment>
<reference evidence="2 3" key="1">
    <citation type="submission" date="2024-05" db="EMBL/GenBank/DDBJ databases">
        <title>The nuclear and mitochondrial genome assemblies of Tetragonisca angustula (Apidae: Meliponini), a tiny yet remarkable pollinator in the Neotropics.</title>
        <authorList>
            <person name="Ferrari R."/>
            <person name="Ricardo P.C."/>
            <person name="Dias F.C."/>
            <person name="Araujo N.S."/>
            <person name="Soares D.O."/>
            <person name="Zhou Q.-S."/>
            <person name="Zhu C.-D."/>
            <person name="Coutinho L."/>
            <person name="Airas M.C."/>
            <person name="Batista T.M."/>
        </authorList>
    </citation>
    <scope>NUCLEOTIDE SEQUENCE [LARGE SCALE GENOMIC DNA]</scope>
    <source>
        <strain evidence="2">ASF017062</strain>
        <tissue evidence="2">Abdomen</tissue>
    </source>
</reference>
<name>A0AAW1A4N1_9HYME</name>
<protein>
    <submittedName>
        <fullName evidence="2">Uncharacterized protein</fullName>
    </submittedName>
</protein>